<comment type="caution">
    <text evidence="18">The sequence shown here is derived from an EMBL/GenBank/DDBJ whole genome shotgun (WGS) entry which is preliminary data.</text>
</comment>
<proteinExistence type="predicted"/>
<dbReference type="GO" id="GO:0005886">
    <property type="term" value="C:plasma membrane"/>
    <property type="evidence" value="ECO:0007669"/>
    <property type="project" value="UniProtKB-SubCell"/>
</dbReference>
<dbReference type="InterPro" id="IPR001996">
    <property type="entry name" value="PTS_IIB_1"/>
</dbReference>
<dbReference type="InterPro" id="IPR003352">
    <property type="entry name" value="PTS_EIIC"/>
</dbReference>
<feature type="transmembrane region" description="Helical" evidence="15">
    <location>
        <begin position="403"/>
        <end position="423"/>
    </location>
</feature>
<evidence type="ECO:0000256" key="5">
    <source>
        <dbReference type="ARBA" id="ARBA00022679"/>
    </source>
</evidence>
<name>A0A0F5VBA1_9GAMM</name>
<feature type="transmembrane region" description="Helical" evidence="15">
    <location>
        <begin position="112"/>
        <end position="135"/>
    </location>
</feature>
<evidence type="ECO:0000256" key="7">
    <source>
        <dbReference type="ARBA" id="ARBA00022692"/>
    </source>
</evidence>
<dbReference type="NCBIfam" id="TIGR00852">
    <property type="entry name" value="pts-Glc"/>
    <property type="match status" value="1"/>
</dbReference>
<keyword evidence="9 15" id="KW-1133">Transmembrane helix</keyword>
<accession>A0A0F5VBA1</accession>
<protein>
    <recommendedName>
        <fullName evidence="11">protein-N(pi)-phosphohistidine--sucrose phosphotransferase</fullName>
        <ecNumber evidence="11">2.7.1.211</ecNumber>
    </recommendedName>
</protein>
<evidence type="ECO:0000313" key="18">
    <source>
        <dbReference type="EMBL" id="KKC99450.1"/>
    </source>
</evidence>
<feature type="transmembrane region" description="Helical" evidence="15">
    <location>
        <begin position="260"/>
        <end position="282"/>
    </location>
</feature>
<gene>
    <name evidence="18" type="ORF">KY46_12365</name>
</gene>
<dbReference type="PANTHER" id="PTHR30175:SF4">
    <property type="entry name" value="PTS SYSTEM TREHALOSE-SPECIFIC EIIBC COMPONENT"/>
    <property type="match status" value="1"/>
</dbReference>
<keyword evidence="4" id="KW-0762">Sugar transport</keyword>
<dbReference type="NCBIfam" id="TIGR00826">
    <property type="entry name" value="EIIB_glc"/>
    <property type="match status" value="1"/>
</dbReference>
<feature type="transmembrane region" description="Helical" evidence="15">
    <location>
        <begin position="443"/>
        <end position="467"/>
    </location>
</feature>
<dbReference type="GO" id="GO:0016301">
    <property type="term" value="F:kinase activity"/>
    <property type="evidence" value="ECO:0007669"/>
    <property type="project" value="UniProtKB-KW"/>
</dbReference>
<evidence type="ECO:0000256" key="8">
    <source>
        <dbReference type="ARBA" id="ARBA00022777"/>
    </source>
</evidence>
<dbReference type="InterPro" id="IPR010973">
    <property type="entry name" value="PTS_IIBC_sucr"/>
</dbReference>
<evidence type="ECO:0000259" key="16">
    <source>
        <dbReference type="PROSITE" id="PS51098"/>
    </source>
</evidence>
<feature type="active site" description="Phosphocysteine intermediate; for EIIB activity" evidence="14">
    <location>
        <position position="26"/>
    </location>
</feature>
<evidence type="ECO:0000256" key="2">
    <source>
        <dbReference type="ARBA" id="ARBA00022448"/>
    </source>
</evidence>
<keyword evidence="8" id="KW-0418">Kinase</keyword>
<evidence type="ECO:0000256" key="11">
    <source>
        <dbReference type="ARBA" id="ARBA00044053"/>
    </source>
</evidence>
<feature type="transmembrane region" description="Helical" evidence="15">
    <location>
        <begin position="302"/>
        <end position="322"/>
    </location>
</feature>
<reference evidence="18 19" key="1">
    <citation type="submission" date="2014-12" db="EMBL/GenBank/DDBJ databases">
        <title>Mercury Reductase activity and rhizosphere competence traits in the genome of root associated Photobacterium halotolerans MELD1.</title>
        <authorList>
            <person name="Mathew D.C."/>
            <person name="Huang C.-C."/>
        </authorList>
    </citation>
    <scope>NUCLEOTIDE SEQUENCE [LARGE SCALE GENOMIC DNA]</scope>
    <source>
        <strain evidence="18 19">MELD1</strain>
    </source>
</reference>
<dbReference type="InterPro" id="IPR004719">
    <property type="entry name" value="PTS_maltose/Glc_sub_IIC"/>
</dbReference>
<evidence type="ECO:0000256" key="6">
    <source>
        <dbReference type="ARBA" id="ARBA00022683"/>
    </source>
</evidence>
<dbReference type="InterPro" id="IPR018113">
    <property type="entry name" value="PTrfase_EIIB_Cys"/>
</dbReference>
<dbReference type="RefSeq" id="WP_046220955.1">
    <property type="nucleotide sequence ID" value="NZ_JWYV01000010.1"/>
</dbReference>
<dbReference type="GO" id="GO:0090589">
    <property type="term" value="F:protein-phosphocysteine-trehalose phosphotransferase system transporter activity"/>
    <property type="evidence" value="ECO:0007669"/>
    <property type="project" value="TreeGrafter"/>
</dbReference>
<dbReference type="Pfam" id="PF02378">
    <property type="entry name" value="PTS_EIIC"/>
    <property type="match status" value="1"/>
</dbReference>
<feature type="domain" description="PTS EIIC type-1" evidence="17">
    <location>
        <begin position="120"/>
        <end position="477"/>
    </location>
</feature>
<keyword evidence="3" id="KW-1003">Cell membrane</keyword>
<dbReference type="NCBIfam" id="TIGR01996">
    <property type="entry name" value="PTS-II-BC-sucr"/>
    <property type="match status" value="1"/>
</dbReference>
<comment type="subcellular location">
    <subcellularLocation>
        <location evidence="1">Cell inner membrane</location>
        <topology evidence="1">Multi-pass membrane protein</topology>
    </subcellularLocation>
</comment>
<evidence type="ECO:0000313" key="19">
    <source>
        <dbReference type="Proteomes" id="UP000033633"/>
    </source>
</evidence>
<sequence length="479" mass="50175">MDYPTIAKALLKQLGGKENLQALAHCATRLRLALKDDALVDEKAIESLDGVKGQFQVAGQYQIIFGSGIVNQVYAELAKLTGMADMSTADVANTGAQKQHIVQRAVKGLSDIFVPIIPAIVAGGLLMGVFNLLTAKGLFLDQISLIDAYPGLADLANMLNTFANAPFVYLPVLLAFSASKKFGGNPFLGAALGMLMVHPDLLNGWGFGSASVSGTVPTWNIFGFTIEKVGYQGSVLPVLVSAFILAKIENGLRKIVPSVLDNLLTPMLAIFITGFLTFTLVGPVTRDIGFLLGDGLNWLYDSAGFFGGALFGFIYAPFVITGMHHSFIAIETQLLTDIAVTGGTFIFPIAAMSNIAQGAAALAVGFSTKETKTKGIALPSGVTALLGITEPAMFGVNLKLRYPFIAAIIGSAVASAWITLFNVKAQALGAAGLPGIISISPGYIGYFVVGMLISFAVTFVLTLLLGIRQKAKAGALATA</sequence>
<dbReference type="Gene3D" id="3.30.1360.60">
    <property type="entry name" value="Glucose permease domain IIB"/>
    <property type="match status" value="1"/>
</dbReference>
<dbReference type="GO" id="GO:0008982">
    <property type="term" value="F:protein-N(PI)-phosphohistidine-sugar phosphotransferase activity"/>
    <property type="evidence" value="ECO:0007669"/>
    <property type="project" value="InterPro"/>
</dbReference>
<dbReference type="GO" id="GO:0015771">
    <property type="term" value="P:trehalose transport"/>
    <property type="evidence" value="ECO:0007669"/>
    <property type="project" value="TreeGrafter"/>
</dbReference>
<comment type="function">
    <text evidence="12">The phosphoenolpyruvate-dependent sugar phosphotransferase system (sugar PTS), a major carbohydrate active transport system, catalyzes the phosphorylation of incoming sugar substrates concomitantly with their translocation across the cell membrane. This system is involved in sucrose transport.</text>
</comment>
<comment type="catalytic activity">
    <reaction evidence="13">
        <text>N(pros)-phospho-L-histidyl-[protein](out) + sucrose = sucrose 6(G)-phosphate(in) + L-histidyl-[protein]</text>
        <dbReference type="Rhea" id="RHEA:49236"/>
        <dbReference type="Rhea" id="RHEA-COMP:9745"/>
        <dbReference type="Rhea" id="RHEA-COMP:9746"/>
        <dbReference type="ChEBI" id="CHEBI:17992"/>
        <dbReference type="ChEBI" id="CHEBI:29979"/>
        <dbReference type="ChEBI" id="CHEBI:64837"/>
        <dbReference type="ChEBI" id="CHEBI:91002"/>
        <dbReference type="EC" id="2.7.1.211"/>
    </reaction>
</comment>
<dbReference type="InterPro" id="IPR036878">
    <property type="entry name" value="Glu_permease_IIB"/>
</dbReference>
<dbReference type="PROSITE" id="PS01035">
    <property type="entry name" value="PTS_EIIB_TYPE_1_CYS"/>
    <property type="match status" value="1"/>
</dbReference>
<evidence type="ECO:0000256" key="4">
    <source>
        <dbReference type="ARBA" id="ARBA00022597"/>
    </source>
</evidence>
<dbReference type="GO" id="GO:0009401">
    <property type="term" value="P:phosphoenolpyruvate-dependent sugar phosphotransferase system"/>
    <property type="evidence" value="ECO:0007669"/>
    <property type="project" value="UniProtKB-KW"/>
</dbReference>
<keyword evidence="10 15" id="KW-0472">Membrane</keyword>
<keyword evidence="5" id="KW-0808">Transferase</keyword>
<evidence type="ECO:0000256" key="9">
    <source>
        <dbReference type="ARBA" id="ARBA00022989"/>
    </source>
</evidence>
<dbReference type="PROSITE" id="PS51103">
    <property type="entry name" value="PTS_EIIC_TYPE_1"/>
    <property type="match status" value="1"/>
</dbReference>
<evidence type="ECO:0000256" key="15">
    <source>
        <dbReference type="SAM" id="Phobius"/>
    </source>
</evidence>
<keyword evidence="7 15" id="KW-0812">Transmembrane</keyword>
<evidence type="ECO:0000256" key="10">
    <source>
        <dbReference type="ARBA" id="ARBA00023136"/>
    </source>
</evidence>
<dbReference type="PANTHER" id="PTHR30175">
    <property type="entry name" value="PHOSPHOTRANSFERASE SYSTEM TRANSPORT PROTEIN"/>
    <property type="match status" value="1"/>
</dbReference>
<dbReference type="AlphaFoldDB" id="A0A0F5VBA1"/>
<organism evidence="18 19">
    <name type="scientific">Photobacterium halotolerans</name>
    <dbReference type="NCBI Taxonomy" id="265726"/>
    <lineage>
        <taxon>Bacteria</taxon>
        <taxon>Pseudomonadati</taxon>
        <taxon>Pseudomonadota</taxon>
        <taxon>Gammaproteobacteria</taxon>
        <taxon>Vibrionales</taxon>
        <taxon>Vibrionaceae</taxon>
        <taxon>Photobacterium</taxon>
    </lineage>
</organism>
<evidence type="ECO:0000256" key="1">
    <source>
        <dbReference type="ARBA" id="ARBA00004429"/>
    </source>
</evidence>
<feature type="transmembrane region" description="Helical" evidence="15">
    <location>
        <begin position="155"/>
        <end position="176"/>
    </location>
</feature>
<evidence type="ECO:0000259" key="17">
    <source>
        <dbReference type="PROSITE" id="PS51103"/>
    </source>
</evidence>
<feature type="domain" description="PTS EIIB type-1" evidence="16">
    <location>
        <begin position="4"/>
        <end position="87"/>
    </location>
</feature>
<feature type="transmembrane region" description="Helical" evidence="15">
    <location>
        <begin position="376"/>
        <end position="396"/>
    </location>
</feature>
<evidence type="ECO:0000256" key="13">
    <source>
        <dbReference type="ARBA" id="ARBA00048931"/>
    </source>
</evidence>
<dbReference type="EMBL" id="JWYV01000010">
    <property type="protein sequence ID" value="KKC99450.1"/>
    <property type="molecule type" value="Genomic_DNA"/>
</dbReference>
<evidence type="ECO:0000256" key="3">
    <source>
        <dbReference type="ARBA" id="ARBA00022475"/>
    </source>
</evidence>
<dbReference type="CDD" id="cd00212">
    <property type="entry name" value="PTS_IIB_glc"/>
    <property type="match status" value="1"/>
</dbReference>
<evidence type="ECO:0000256" key="12">
    <source>
        <dbReference type="ARBA" id="ARBA00045139"/>
    </source>
</evidence>
<keyword evidence="2" id="KW-0813">Transport</keyword>
<dbReference type="InterPro" id="IPR013013">
    <property type="entry name" value="PTS_EIIC_1"/>
</dbReference>
<dbReference type="OrthoDB" id="92465at2"/>
<dbReference type="EC" id="2.7.1.211" evidence="11"/>
<feature type="transmembrane region" description="Helical" evidence="15">
    <location>
        <begin position="334"/>
        <end position="356"/>
    </location>
</feature>
<dbReference type="STRING" id="265726.KY46_12365"/>
<keyword evidence="19" id="KW-1185">Reference proteome</keyword>
<dbReference type="PROSITE" id="PS51098">
    <property type="entry name" value="PTS_EIIB_TYPE_1"/>
    <property type="match status" value="1"/>
</dbReference>
<keyword evidence="6" id="KW-0598">Phosphotransferase system</keyword>
<dbReference type="Proteomes" id="UP000033633">
    <property type="component" value="Unassembled WGS sequence"/>
</dbReference>
<dbReference type="SUPFAM" id="SSF55604">
    <property type="entry name" value="Glucose permease domain IIB"/>
    <property type="match status" value="1"/>
</dbReference>
<evidence type="ECO:0000256" key="14">
    <source>
        <dbReference type="PROSITE-ProRule" id="PRU00421"/>
    </source>
</evidence>
<dbReference type="PATRIC" id="fig|265726.11.peg.673"/>
<dbReference type="InterPro" id="IPR050558">
    <property type="entry name" value="PTS_Sugar-Specific_Components"/>
</dbReference>
<dbReference type="Pfam" id="PF00367">
    <property type="entry name" value="PTS_EIIB"/>
    <property type="match status" value="1"/>
</dbReference>
<dbReference type="FunFam" id="3.30.1360.60:FF:000001">
    <property type="entry name" value="PTS system glucose-specific IIBC component PtsG"/>
    <property type="match status" value="1"/>
</dbReference>